<reference evidence="1" key="1">
    <citation type="submission" date="2020-06" db="EMBL/GenBank/DDBJ databases">
        <authorList>
            <consortium name="Plant Systems Biology data submission"/>
        </authorList>
    </citation>
    <scope>NUCLEOTIDE SEQUENCE</scope>
    <source>
        <strain evidence="1">D6</strain>
    </source>
</reference>
<proteinExistence type="predicted"/>
<dbReference type="Proteomes" id="UP001153069">
    <property type="component" value="Unassembled WGS sequence"/>
</dbReference>
<name>A0A9N8DSJ2_9STRA</name>
<accession>A0A9N8DSJ2</accession>
<dbReference type="EMBL" id="CAICTM010000256">
    <property type="protein sequence ID" value="CAB9506174.1"/>
    <property type="molecule type" value="Genomic_DNA"/>
</dbReference>
<dbReference type="Gene3D" id="3.90.550.10">
    <property type="entry name" value="Spore Coat Polysaccharide Biosynthesis Protein SpsA, Chain A"/>
    <property type="match status" value="1"/>
</dbReference>
<comment type="caution">
    <text evidence="1">The sequence shown here is derived from an EMBL/GenBank/DDBJ whole genome shotgun (WGS) entry which is preliminary data.</text>
</comment>
<sequence length="431" mass="49642">MGQVACRLSVSILCLCLALLLVRVWRLEYQALRYITSSRTSALDELISIGVAAAMMSVAVNESQSQYMYDQDKSQDNKCRSLDLVVLSSRVNNTEIPLKGFVHSLLSYTTSPIHLHVVSSAPSSRYQWLHQITNATSNEKSYFRVSFYNPRKLLQRSLDLIESSNLTLGHPSSRYAIQKLFLPELDIRLSSPENTKVLMIDDDQIYFEDITPLYEYIHTPQQDQQQLSLLCAPDRFNIRKICKRRGVPHNCHDDLYCVSGLVGFPMRNHTARHQLVHELEQTAHDMMQEYPNSIASQADQDIFNRFFRYKSNGHRTADDNNNNNSSSTTAAEQQQVQVIPCEWSCGTDECGKVLGNMQCRNCDWKKCKAFHYQVKSFLENHQQRKSEWAWRHYFEMDSLQLLQETFIPNVQQACADRHTSTRLKAPSIDIA</sequence>
<keyword evidence="2" id="KW-1185">Reference proteome</keyword>
<dbReference type="AlphaFoldDB" id="A0A9N8DSJ2"/>
<organism evidence="1 2">
    <name type="scientific">Seminavis robusta</name>
    <dbReference type="NCBI Taxonomy" id="568900"/>
    <lineage>
        <taxon>Eukaryota</taxon>
        <taxon>Sar</taxon>
        <taxon>Stramenopiles</taxon>
        <taxon>Ochrophyta</taxon>
        <taxon>Bacillariophyta</taxon>
        <taxon>Bacillariophyceae</taxon>
        <taxon>Bacillariophycidae</taxon>
        <taxon>Naviculales</taxon>
        <taxon>Naviculaceae</taxon>
        <taxon>Seminavis</taxon>
    </lineage>
</organism>
<dbReference type="OrthoDB" id="411524at2759"/>
<dbReference type="SUPFAM" id="SSF53448">
    <property type="entry name" value="Nucleotide-diphospho-sugar transferases"/>
    <property type="match status" value="1"/>
</dbReference>
<evidence type="ECO:0000313" key="1">
    <source>
        <dbReference type="EMBL" id="CAB9506174.1"/>
    </source>
</evidence>
<dbReference type="InterPro" id="IPR029044">
    <property type="entry name" value="Nucleotide-diphossugar_trans"/>
</dbReference>
<protein>
    <submittedName>
        <fullName evidence="1">Uncharacterized protein</fullName>
    </submittedName>
</protein>
<gene>
    <name evidence="1" type="ORF">SEMRO_257_G100810.1</name>
</gene>
<evidence type="ECO:0000313" key="2">
    <source>
        <dbReference type="Proteomes" id="UP001153069"/>
    </source>
</evidence>